<accession>A0A1D7QRD6</accession>
<evidence type="ECO:0008006" key="4">
    <source>
        <dbReference type="Google" id="ProtNLM"/>
    </source>
</evidence>
<feature type="transmembrane region" description="Helical" evidence="1">
    <location>
        <begin position="12"/>
        <end position="34"/>
    </location>
</feature>
<reference evidence="2 3" key="1">
    <citation type="submission" date="2015-08" db="EMBL/GenBank/DDBJ databases">
        <title>The complete genome sequence of Bacillus beveridgei MLTeJB.</title>
        <authorList>
            <person name="Hanson T.E."/>
            <person name="Mesa C."/>
            <person name="Basesman S.M."/>
            <person name="Oremland R.S."/>
        </authorList>
    </citation>
    <scope>NUCLEOTIDE SEQUENCE [LARGE SCALE GENOMIC DNA]</scope>
    <source>
        <strain evidence="2 3">MLTeJB</strain>
    </source>
</reference>
<keyword evidence="3" id="KW-1185">Reference proteome</keyword>
<dbReference type="Pfam" id="PF09527">
    <property type="entry name" value="ATPase_gene1"/>
    <property type="match status" value="1"/>
</dbReference>
<evidence type="ECO:0000313" key="3">
    <source>
        <dbReference type="Proteomes" id="UP000094463"/>
    </source>
</evidence>
<dbReference type="STRING" id="632773.BBEV_0180"/>
<feature type="transmembrane region" description="Helical" evidence="1">
    <location>
        <begin position="46"/>
        <end position="65"/>
    </location>
</feature>
<evidence type="ECO:0000313" key="2">
    <source>
        <dbReference type="EMBL" id="AOM81575.1"/>
    </source>
</evidence>
<dbReference type="InterPro" id="IPR032820">
    <property type="entry name" value="ATPase_put"/>
</dbReference>
<protein>
    <recommendedName>
        <fullName evidence="4">F0F1-ATPase subunit Ca2+/Mg2+ transporter</fullName>
    </recommendedName>
</protein>
<dbReference type="Proteomes" id="UP000094463">
    <property type="component" value="Chromosome"/>
</dbReference>
<proteinExistence type="predicted"/>
<gene>
    <name evidence="2" type="ORF">BBEV_0180</name>
</gene>
<keyword evidence="1" id="KW-0472">Membrane</keyword>
<organism evidence="2 3">
    <name type="scientific">Salisediminibacterium beveridgei</name>
    <dbReference type="NCBI Taxonomy" id="632773"/>
    <lineage>
        <taxon>Bacteria</taxon>
        <taxon>Bacillati</taxon>
        <taxon>Bacillota</taxon>
        <taxon>Bacilli</taxon>
        <taxon>Bacillales</taxon>
        <taxon>Bacillaceae</taxon>
        <taxon>Salisediminibacterium</taxon>
    </lineage>
</organism>
<keyword evidence="1" id="KW-0812">Transmembrane</keyword>
<keyword evidence="1" id="KW-1133">Transmembrane helix</keyword>
<dbReference type="EMBL" id="CP012502">
    <property type="protein sequence ID" value="AOM81575.1"/>
    <property type="molecule type" value="Genomic_DNA"/>
</dbReference>
<dbReference type="OrthoDB" id="282803at2"/>
<dbReference type="KEGG" id="bbev:BBEV_0180"/>
<dbReference type="RefSeq" id="WP_069363737.1">
    <property type="nucleotide sequence ID" value="NZ_CP012502.1"/>
</dbReference>
<sequence>MSKETKQRQLVRAFALMTTISAYFTGPVLLGVFGGLWLESRYDGSGLYLVGGMLLGLVTGIFGIFRVIRQFYRDGDDTE</sequence>
<evidence type="ECO:0000256" key="1">
    <source>
        <dbReference type="SAM" id="Phobius"/>
    </source>
</evidence>
<name>A0A1D7QRD6_9BACI</name>
<dbReference type="AlphaFoldDB" id="A0A1D7QRD6"/>